<evidence type="ECO:0000313" key="4">
    <source>
        <dbReference type="Proteomes" id="UP001220962"/>
    </source>
</evidence>
<dbReference type="SUPFAM" id="SSF140453">
    <property type="entry name" value="EsxAB dimer-like"/>
    <property type="match status" value="1"/>
</dbReference>
<name>A0AAX3N039_9BACL</name>
<dbReference type="InterPro" id="IPR036689">
    <property type="entry name" value="ESAT-6-like_sf"/>
</dbReference>
<evidence type="ECO:0000313" key="2">
    <source>
        <dbReference type="EMBL" id="WDH83120.1"/>
    </source>
</evidence>
<protein>
    <recommendedName>
        <fullName evidence="1">ESAT-6-like protein</fullName>
    </recommendedName>
</protein>
<keyword evidence="5" id="KW-1185">Reference proteome</keyword>
<proteinExistence type="inferred from homology"/>
<accession>A0AAX3N039</accession>
<dbReference type="Gene3D" id="1.10.287.850">
    <property type="entry name" value="HP0062-like domain"/>
    <property type="match status" value="1"/>
</dbReference>
<dbReference type="NCBIfam" id="TIGR03930">
    <property type="entry name" value="WXG100_ESAT6"/>
    <property type="match status" value="1"/>
</dbReference>
<dbReference type="InterPro" id="IPR010310">
    <property type="entry name" value="T7SS_ESAT-6-like"/>
</dbReference>
<gene>
    <name evidence="2" type="ORF">PUW23_02420</name>
    <name evidence="3" type="ORF">PUW25_02575</name>
</gene>
<dbReference type="AlphaFoldDB" id="A0AAX3N039"/>
<reference evidence="2 5" key="1">
    <citation type="submission" date="2023-02" db="EMBL/GenBank/DDBJ databases">
        <title>Pathogen: clinical or host-associated sample.</title>
        <authorList>
            <person name="Hergert J."/>
            <person name="Casey R."/>
            <person name="Wagner J."/>
            <person name="Young E.L."/>
            <person name="Oakeson K.F."/>
        </authorList>
    </citation>
    <scope>NUCLEOTIDE SEQUENCE</scope>
    <source>
        <strain evidence="3 5">2022CK-00829</strain>
        <strain evidence="2">2022CK-00830</strain>
    </source>
</reference>
<dbReference type="Proteomes" id="UP001220962">
    <property type="component" value="Chromosome"/>
</dbReference>
<organism evidence="2 4">
    <name type="scientific">Paenibacillus urinalis</name>
    <dbReference type="NCBI Taxonomy" id="521520"/>
    <lineage>
        <taxon>Bacteria</taxon>
        <taxon>Bacillati</taxon>
        <taxon>Bacillota</taxon>
        <taxon>Bacilli</taxon>
        <taxon>Bacillales</taxon>
        <taxon>Paenibacillaceae</taxon>
        <taxon>Paenibacillus</taxon>
    </lineage>
</organism>
<dbReference type="EMBL" id="CP118101">
    <property type="protein sequence ID" value="WDH83120.1"/>
    <property type="molecule type" value="Genomic_DNA"/>
</dbReference>
<sequence length="91" mass="10615">MDQRINLYPEELQQISRQFTQASQNGQTVVQQLNKMILESEGQWEGERQREFLQRIQESLTSVQSYLSGLQETGTQLQQTAVHFQNADQSR</sequence>
<dbReference type="RefSeq" id="WP_047911521.1">
    <property type="nucleotide sequence ID" value="NZ_CP118101.1"/>
</dbReference>
<evidence type="ECO:0000313" key="5">
    <source>
        <dbReference type="Proteomes" id="UP001221519"/>
    </source>
</evidence>
<dbReference type="EMBL" id="CP118108">
    <property type="protein sequence ID" value="WDI02894.1"/>
    <property type="molecule type" value="Genomic_DNA"/>
</dbReference>
<evidence type="ECO:0000313" key="3">
    <source>
        <dbReference type="EMBL" id="WDI02894.1"/>
    </source>
</evidence>
<dbReference type="Proteomes" id="UP001221519">
    <property type="component" value="Chromosome"/>
</dbReference>
<evidence type="ECO:0000256" key="1">
    <source>
        <dbReference type="RuleBase" id="RU362001"/>
    </source>
</evidence>
<comment type="similarity">
    <text evidence="1">Belongs to the WXG100 family.</text>
</comment>
<dbReference type="Pfam" id="PF06013">
    <property type="entry name" value="WXG100"/>
    <property type="match status" value="1"/>
</dbReference>